<dbReference type="CDD" id="cd08829">
    <property type="entry name" value="SPFH_paraslipin"/>
    <property type="match status" value="1"/>
</dbReference>
<comment type="similarity">
    <text evidence="2">Belongs to the band 7/mec-2 family.</text>
</comment>
<dbReference type="FunFam" id="3.30.479.30:FF:000004">
    <property type="entry name" value="Putative membrane protease family, stomatin"/>
    <property type="match status" value="1"/>
</dbReference>
<keyword evidence="6" id="KW-1185">Reference proteome</keyword>
<dbReference type="GO" id="GO:0098552">
    <property type="term" value="C:side of membrane"/>
    <property type="evidence" value="ECO:0007669"/>
    <property type="project" value="UniProtKB-ARBA"/>
</dbReference>
<dbReference type="KEGG" id="pfer:IRI77_16235"/>
<evidence type="ECO:0000256" key="1">
    <source>
        <dbReference type="ARBA" id="ARBA00004167"/>
    </source>
</evidence>
<feature type="region of interest" description="Disordered" evidence="3">
    <location>
        <begin position="305"/>
        <end position="326"/>
    </location>
</feature>
<proteinExistence type="inferred from homology"/>
<sequence length="326" mass="35599">MEIGGLLVVLVLILLVLTILAKTAIVVPQQSAFVVERLGKYAGTLQAGFHILTPFVDVIRYRHSLKEQAIDIPEQVCITRDNVQVAVDGILYLKVLNPERASYGISDFGFAIRQLAQTTLRSEIGKIDLDRTFEERSNINALVVSELDKATEPWGVKVLRYEIKSINPPQDILSAMEKQMRAEREKRATILNSEADRDANINTAEGEKQKVIKASEARKQQQINEAEGQASAILSIASATAEGLRRVAQAINEPGGFEAVQLRVAEQYVTEFGRIAKASSTIVVPSNLGDVASMLSVAMNVIHKQGHTGGDAPVPTRPTPAPRDRG</sequence>
<evidence type="ECO:0000313" key="5">
    <source>
        <dbReference type="EMBL" id="QOY91434.1"/>
    </source>
</evidence>
<dbReference type="PRINTS" id="PR00721">
    <property type="entry name" value="STOMATIN"/>
</dbReference>
<dbReference type="InterPro" id="IPR001972">
    <property type="entry name" value="Stomatin_HflK_fam"/>
</dbReference>
<dbReference type="InterPro" id="IPR032435">
    <property type="entry name" value="STML2-like_C"/>
</dbReference>
<dbReference type="RefSeq" id="WP_194453088.1">
    <property type="nucleotide sequence ID" value="NZ_CP063849.1"/>
</dbReference>
<reference evidence="5 6" key="1">
    <citation type="submission" date="2020-10" db="EMBL/GenBank/DDBJ databases">
        <title>Complete genome sequence of Paludibaculum fermentans P105T, a facultatively anaerobic acidobacterium capable of dissimilatory Fe(III) reduction.</title>
        <authorList>
            <person name="Dedysh S.N."/>
            <person name="Beletsky A.V."/>
            <person name="Kulichevskaya I.S."/>
            <person name="Mardanov A.V."/>
            <person name="Ravin N.V."/>
        </authorList>
    </citation>
    <scope>NUCLEOTIDE SEQUENCE [LARGE SCALE GENOMIC DNA]</scope>
    <source>
        <strain evidence="5 6">P105</strain>
    </source>
</reference>
<dbReference type="PANTHER" id="PTHR43327:SF10">
    <property type="entry name" value="STOMATIN-LIKE PROTEIN 2, MITOCHONDRIAL"/>
    <property type="match status" value="1"/>
</dbReference>
<evidence type="ECO:0000256" key="3">
    <source>
        <dbReference type="SAM" id="MobiDB-lite"/>
    </source>
</evidence>
<gene>
    <name evidence="5" type="ORF">IRI77_16235</name>
</gene>
<dbReference type="Gene3D" id="3.30.479.30">
    <property type="entry name" value="Band 7 domain"/>
    <property type="match status" value="1"/>
</dbReference>
<feature type="compositionally biased region" description="Pro residues" evidence="3">
    <location>
        <begin position="315"/>
        <end position="326"/>
    </location>
</feature>
<dbReference type="InterPro" id="IPR001107">
    <property type="entry name" value="Band_7"/>
</dbReference>
<evidence type="ECO:0000259" key="4">
    <source>
        <dbReference type="SMART" id="SM00244"/>
    </source>
</evidence>
<dbReference type="InterPro" id="IPR050710">
    <property type="entry name" value="Band7/mec-2_domain"/>
</dbReference>
<comment type="subcellular location">
    <subcellularLocation>
        <location evidence="1">Membrane</location>
        <topology evidence="1">Single-pass membrane protein</topology>
    </subcellularLocation>
</comment>
<dbReference type="PANTHER" id="PTHR43327">
    <property type="entry name" value="STOMATIN-LIKE PROTEIN 2, MITOCHONDRIAL"/>
    <property type="match status" value="1"/>
</dbReference>
<feature type="domain" description="Band 7" evidence="4">
    <location>
        <begin position="22"/>
        <end position="180"/>
    </location>
</feature>
<dbReference type="Pfam" id="PF01145">
    <property type="entry name" value="Band_7"/>
    <property type="match status" value="1"/>
</dbReference>
<dbReference type="SUPFAM" id="SSF117892">
    <property type="entry name" value="Band 7/SPFH domain"/>
    <property type="match status" value="1"/>
</dbReference>
<protein>
    <submittedName>
        <fullName evidence="5">Paraslipin</fullName>
    </submittedName>
</protein>
<evidence type="ECO:0000313" key="6">
    <source>
        <dbReference type="Proteomes" id="UP000593892"/>
    </source>
</evidence>
<dbReference type="Proteomes" id="UP000593892">
    <property type="component" value="Chromosome"/>
</dbReference>
<dbReference type="InterPro" id="IPR036013">
    <property type="entry name" value="Band_7/SPFH_dom_sf"/>
</dbReference>
<evidence type="ECO:0000256" key="2">
    <source>
        <dbReference type="ARBA" id="ARBA00008164"/>
    </source>
</evidence>
<name>A0A7S7SNG2_PALFE</name>
<dbReference type="EMBL" id="CP063849">
    <property type="protein sequence ID" value="QOY91434.1"/>
    <property type="molecule type" value="Genomic_DNA"/>
</dbReference>
<organism evidence="5 6">
    <name type="scientific">Paludibaculum fermentans</name>
    <dbReference type="NCBI Taxonomy" id="1473598"/>
    <lineage>
        <taxon>Bacteria</taxon>
        <taxon>Pseudomonadati</taxon>
        <taxon>Acidobacteriota</taxon>
        <taxon>Terriglobia</taxon>
        <taxon>Bryobacterales</taxon>
        <taxon>Bryobacteraceae</taxon>
        <taxon>Paludibaculum</taxon>
    </lineage>
</organism>
<dbReference type="GO" id="GO:0005886">
    <property type="term" value="C:plasma membrane"/>
    <property type="evidence" value="ECO:0007669"/>
    <property type="project" value="UniProtKB-ARBA"/>
</dbReference>
<dbReference type="SMART" id="SM00244">
    <property type="entry name" value="PHB"/>
    <property type="match status" value="1"/>
</dbReference>
<accession>A0A7S7SNG2</accession>
<dbReference type="AlphaFoldDB" id="A0A7S7SNG2"/>
<dbReference type="Pfam" id="PF16200">
    <property type="entry name" value="Band_7_C"/>
    <property type="match status" value="1"/>
</dbReference>